<accession>A0A6J1J6B6</accession>
<dbReference type="InterPro" id="IPR029058">
    <property type="entry name" value="AB_hydrolase_fold"/>
</dbReference>
<dbReference type="PANTHER" id="PTHR43689">
    <property type="entry name" value="HYDROLASE"/>
    <property type="match status" value="1"/>
</dbReference>
<keyword evidence="3" id="KW-1185">Reference proteome</keyword>
<evidence type="ECO:0000256" key="1">
    <source>
        <dbReference type="SAM" id="Phobius"/>
    </source>
</evidence>
<dbReference type="Proteomes" id="UP000504608">
    <property type="component" value="Unplaced"/>
</dbReference>
<reference evidence="4" key="1">
    <citation type="submission" date="2025-08" db="UniProtKB">
        <authorList>
            <consortium name="RefSeq"/>
        </authorList>
    </citation>
    <scope>IDENTIFICATION</scope>
    <source>
        <tissue evidence="4">Young leaves</tissue>
    </source>
</reference>
<feature type="domain" description="AB hydrolase-1" evidence="2">
    <location>
        <begin position="201"/>
        <end position="306"/>
    </location>
</feature>
<organism evidence="3 4">
    <name type="scientific">Cucurbita maxima</name>
    <name type="common">Pumpkin</name>
    <name type="synonym">Winter squash</name>
    <dbReference type="NCBI Taxonomy" id="3661"/>
    <lineage>
        <taxon>Eukaryota</taxon>
        <taxon>Viridiplantae</taxon>
        <taxon>Streptophyta</taxon>
        <taxon>Embryophyta</taxon>
        <taxon>Tracheophyta</taxon>
        <taxon>Spermatophyta</taxon>
        <taxon>Magnoliopsida</taxon>
        <taxon>eudicotyledons</taxon>
        <taxon>Gunneridae</taxon>
        <taxon>Pentapetalae</taxon>
        <taxon>rosids</taxon>
        <taxon>fabids</taxon>
        <taxon>Cucurbitales</taxon>
        <taxon>Cucurbitaceae</taxon>
        <taxon>Cucurbiteae</taxon>
        <taxon>Cucurbita</taxon>
    </lineage>
</organism>
<dbReference type="GeneID" id="111481627"/>
<protein>
    <submittedName>
        <fullName evidence="4">Probable lysophospholipase BODYGUARD 4 isoform X1</fullName>
    </submittedName>
</protein>
<dbReference type="InterPro" id="IPR000073">
    <property type="entry name" value="AB_hydrolase_1"/>
</dbReference>
<evidence type="ECO:0000313" key="4">
    <source>
        <dbReference type="RefSeq" id="XP_022982928.1"/>
    </source>
</evidence>
<dbReference type="PRINTS" id="PR00111">
    <property type="entry name" value="ABHYDROLASE"/>
</dbReference>
<sequence length="488" mass="55412">MTMPYSITFTLHADPLSTSQLLRPNSQSRSYICVSSRPLDSAMSELTFLFMDSSILSGKWLIRFRTSLLDFVNFTVFLFLDFLDAILCVIYRYIDQFLEGKTTACYCGSRGEERGNADGDGENELSETLYGRRNVFRRIALVGFSGSCKDSEKMNSGSAWNRWSDCGCSSCVDGMENRNQKLYVAVREPPRGRSGKPKENVIFLHGFVSSSSLWTESVFPNLSETQKLNYRLFAVDLLGFGRSPKPRDCFYTMKDHLEKIESVIHQFGLNSFHLVAHSMGCLIALALAAKYSNSVKTITLVAPPYFPSKHGVAMAVLENLAAKRIWPPLLFGSSVMSWYEHVGRCACFFICRNHRIWEWILRRINPRSNIDFRVIDLTKHTHHSAWHSMHNVICGGAKLMDGYLDELSRAGVKIYIYHGDQDVVAPVECSYNLKKKAVDATVNMVKNADHQTIILGRERELTQDLEYIWANTADIERALKYCIPTKVV</sequence>
<feature type="transmembrane region" description="Helical" evidence="1">
    <location>
        <begin position="74"/>
        <end position="94"/>
    </location>
</feature>
<dbReference type="SUPFAM" id="SSF53474">
    <property type="entry name" value="alpha/beta-Hydrolases"/>
    <property type="match status" value="1"/>
</dbReference>
<evidence type="ECO:0000259" key="2">
    <source>
        <dbReference type="Pfam" id="PF00561"/>
    </source>
</evidence>
<name>A0A6J1J6B6_CUCMA</name>
<dbReference type="OrthoDB" id="284184at2759"/>
<dbReference type="RefSeq" id="XP_022982928.1">
    <property type="nucleotide sequence ID" value="XM_023127160.1"/>
</dbReference>
<dbReference type="AlphaFoldDB" id="A0A6J1J6B6"/>
<dbReference type="Gene3D" id="3.40.50.1820">
    <property type="entry name" value="alpha/beta hydrolase"/>
    <property type="match status" value="1"/>
</dbReference>
<proteinExistence type="predicted"/>
<keyword evidence="1" id="KW-0472">Membrane</keyword>
<evidence type="ECO:0000313" key="3">
    <source>
        <dbReference type="Proteomes" id="UP000504608"/>
    </source>
</evidence>
<dbReference type="KEGG" id="cmax:111481627"/>
<gene>
    <name evidence="4" type="primary">LOC111481627</name>
</gene>
<dbReference type="PANTHER" id="PTHR43689:SF14">
    <property type="entry name" value="LYSOPHOSPHOLIPASE BODYGUARD 4-RELATED"/>
    <property type="match status" value="1"/>
</dbReference>
<keyword evidence="1" id="KW-0812">Transmembrane</keyword>
<dbReference type="Pfam" id="PF00561">
    <property type="entry name" value="Abhydrolase_1"/>
    <property type="match status" value="1"/>
</dbReference>
<keyword evidence="1" id="KW-1133">Transmembrane helix</keyword>